<dbReference type="RefSeq" id="WP_043404050.1">
    <property type="nucleotide sequence ID" value="NZ_JPMI01000233.1"/>
</dbReference>
<reference evidence="2 3" key="1">
    <citation type="submission" date="2014-07" db="EMBL/GenBank/DDBJ databases">
        <title>Draft Genome Sequence of Gephyronic Acid Producer, Cystobacter violaceus Strain Cb vi76.</title>
        <authorList>
            <person name="Stevens D.C."/>
            <person name="Young J."/>
            <person name="Carmichael R."/>
            <person name="Tan J."/>
            <person name="Taylor R.E."/>
        </authorList>
    </citation>
    <scope>NUCLEOTIDE SEQUENCE [LARGE SCALE GENOMIC DNA]</scope>
    <source>
        <strain evidence="2 3">Cb vi76</strain>
    </source>
</reference>
<dbReference type="Proteomes" id="UP000028547">
    <property type="component" value="Unassembled WGS sequence"/>
</dbReference>
<gene>
    <name evidence="2" type="ORF">Q664_32765</name>
</gene>
<comment type="caution">
    <text evidence="2">The sequence shown here is derived from an EMBL/GenBank/DDBJ whole genome shotgun (WGS) entry which is preliminary data.</text>
</comment>
<name>A0A084SMI6_9BACT</name>
<protein>
    <recommendedName>
        <fullName evidence="4">NUDIX hydrolase</fullName>
    </recommendedName>
</protein>
<dbReference type="AlphaFoldDB" id="A0A084SMI6"/>
<feature type="region of interest" description="Disordered" evidence="1">
    <location>
        <begin position="123"/>
        <end position="143"/>
    </location>
</feature>
<evidence type="ECO:0000313" key="3">
    <source>
        <dbReference type="Proteomes" id="UP000028547"/>
    </source>
</evidence>
<dbReference type="EMBL" id="JPMI01000233">
    <property type="protein sequence ID" value="KFA89671.1"/>
    <property type="molecule type" value="Genomic_DNA"/>
</dbReference>
<sequence length="156" mass="17336">MTDGRSWEGNWKVRLYERVRERGYDSLTAFAEARPTTSLVALAEELGPDDLAGVQVFGGLLAEAKRRKQVTRLVRSLLVRELSQRLPNGWPAVLDDENRLKVAVALGTWFACAPEPHKERVDKAGDSLLATPPPPGWLPRGPDDELLLALLPDEED</sequence>
<evidence type="ECO:0008006" key="4">
    <source>
        <dbReference type="Google" id="ProtNLM"/>
    </source>
</evidence>
<proteinExistence type="predicted"/>
<accession>A0A084SMI6</accession>
<organism evidence="2 3">
    <name type="scientific">Archangium violaceum Cb vi76</name>
    <dbReference type="NCBI Taxonomy" id="1406225"/>
    <lineage>
        <taxon>Bacteria</taxon>
        <taxon>Pseudomonadati</taxon>
        <taxon>Myxococcota</taxon>
        <taxon>Myxococcia</taxon>
        <taxon>Myxococcales</taxon>
        <taxon>Cystobacterineae</taxon>
        <taxon>Archangiaceae</taxon>
        <taxon>Archangium</taxon>
    </lineage>
</organism>
<evidence type="ECO:0000313" key="2">
    <source>
        <dbReference type="EMBL" id="KFA89671.1"/>
    </source>
</evidence>
<evidence type="ECO:0000256" key="1">
    <source>
        <dbReference type="SAM" id="MobiDB-lite"/>
    </source>
</evidence>